<comment type="similarity">
    <text evidence="2">Belongs to the cation transport ATPase (P-type) (TC 3.A.3) family. Type IB subfamily.</text>
</comment>
<keyword evidence="6" id="KW-0460">Magnesium</keyword>
<evidence type="ECO:0000256" key="1">
    <source>
        <dbReference type="ARBA" id="ARBA00004141"/>
    </source>
</evidence>
<accession>A0A484M1X5</accession>
<dbReference type="Gene3D" id="3.40.50.1000">
    <property type="entry name" value="HAD superfamily/HAD-like"/>
    <property type="match status" value="1"/>
</dbReference>
<feature type="non-terminal residue" evidence="8">
    <location>
        <position position="69"/>
    </location>
</feature>
<dbReference type="EMBL" id="OOIL02002284">
    <property type="protein sequence ID" value="VFQ82066.1"/>
    <property type="molecule type" value="Genomic_DNA"/>
</dbReference>
<evidence type="ECO:0000256" key="7">
    <source>
        <dbReference type="ARBA" id="ARBA00022967"/>
    </source>
</evidence>
<evidence type="ECO:0000256" key="2">
    <source>
        <dbReference type="ARBA" id="ARBA00006024"/>
    </source>
</evidence>
<dbReference type="PRINTS" id="PR00120">
    <property type="entry name" value="HATPASE"/>
</dbReference>
<dbReference type="PANTHER" id="PTHR43079:SF1">
    <property type="entry name" value="CADMIUM_ZINC-TRANSPORTING ATPASE HMA1, CHLOROPLASTIC-RELATED"/>
    <property type="match status" value="1"/>
</dbReference>
<comment type="subcellular location">
    <subcellularLocation>
        <location evidence="1">Membrane</location>
        <topology evidence="1">Multi-pass membrane protein</topology>
    </subcellularLocation>
</comment>
<keyword evidence="9" id="KW-1185">Reference proteome</keyword>
<keyword evidence="3" id="KW-0479">Metal-binding</keyword>
<proteinExistence type="inferred from homology"/>
<dbReference type="InterPro" id="IPR001757">
    <property type="entry name" value="P_typ_ATPase"/>
</dbReference>
<dbReference type="InterPro" id="IPR036412">
    <property type="entry name" value="HAD-like_sf"/>
</dbReference>
<evidence type="ECO:0000256" key="3">
    <source>
        <dbReference type="ARBA" id="ARBA00022723"/>
    </source>
</evidence>
<dbReference type="GO" id="GO:0016887">
    <property type="term" value="F:ATP hydrolysis activity"/>
    <property type="evidence" value="ECO:0007669"/>
    <property type="project" value="InterPro"/>
</dbReference>
<dbReference type="AlphaFoldDB" id="A0A484M1X5"/>
<dbReference type="InterPro" id="IPR023214">
    <property type="entry name" value="HAD_sf"/>
</dbReference>
<keyword evidence="7" id="KW-1278">Translocase</keyword>
<keyword evidence="4" id="KW-0547">Nucleotide-binding</keyword>
<dbReference type="PRINTS" id="PR00119">
    <property type="entry name" value="CATATPASE"/>
</dbReference>
<organism evidence="8 9">
    <name type="scientific">Cuscuta campestris</name>
    <dbReference type="NCBI Taxonomy" id="132261"/>
    <lineage>
        <taxon>Eukaryota</taxon>
        <taxon>Viridiplantae</taxon>
        <taxon>Streptophyta</taxon>
        <taxon>Embryophyta</taxon>
        <taxon>Tracheophyta</taxon>
        <taxon>Spermatophyta</taxon>
        <taxon>Magnoliopsida</taxon>
        <taxon>eudicotyledons</taxon>
        <taxon>Gunneridae</taxon>
        <taxon>Pentapetalae</taxon>
        <taxon>asterids</taxon>
        <taxon>lamiids</taxon>
        <taxon>Solanales</taxon>
        <taxon>Convolvulaceae</taxon>
        <taxon>Cuscuteae</taxon>
        <taxon>Cuscuta</taxon>
        <taxon>Cuscuta subgen. Grammica</taxon>
        <taxon>Cuscuta sect. Cleistogrammica</taxon>
    </lineage>
</organism>
<dbReference type="Proteomes" id="UP000595140">
    <property type="component" value="Unassembled WGS sequence"/>
</dbReference>
<dbReference type="PANTHER" id="PTHR43079">
    <property type="entry name" value="PROBABLE CADMIUM/ZINC-TRANSPORTING ATPASE HMA1"/>
    <property type="match status" value="1"/>
</dbReference>
<gene>
    <name evidence="8" type="ORF">CCAM_LOCUS23842</name>
</gene>
<dbReference type="SUPFAM" id="SSF56784">
    <property type="entry name" value="HAD-like"/>
    <property type="match status" value="1"/>
</dbReference>
<evidence type="ECO:0000256" key="6">
    <source>
        <dbReference type="ARBA" id="ARBA00022842"/>
    </source>
</evidence>
<dbReference type="OrthoDB" id="432719at2759"/>
<reference evidence="8 9" key="1">
    <citation type="submission" date="2018-04" db="EMBL/GenBank/DDBJ databases">
        <authorList>
            <person name="Vogel A."/>
        </authorList>
    </citation>
    <scope>NUCLEOTIDE SEQUENCE [LARGE SCALE GENOMIC DNA]</scope>
</reference>
<protein>
    <submittedName>
        <fullName evidence="8">Uncharacterized protein</fullName>
    </submittedName>
</protein>
<evidence type="ECO:0000256" key="4">
    <source>
        <dbReference type="ARBA" id="ARBA00022741"/>
    </source>
</evidence>
<dbReference type="GO" id="GO:0016020">
    <property type="term" value="C:membrane"/>
    <property type="evidence" value="ECO:0007669"/>
    <property type="project" value="UniProtKB-SubCell"/>
</dbReference>
<dbReference type="InterPro" id="IPR051949">
    <property type="entry name" value="Cation_Transport_ATPase"/>
</dbReference>
<name>A0A484M1X5_9ASTE</name>
<sequence>MESCKCCGHQRGGLIMVGDGINDAPALAAATVGIVLAERASASAIAVADVLLLQDNISGVPFCVAKSRQ</sequence>
<keyword evidence="5" id="KW-0067">ATP-binding</keyword>
<dbReference type="GO" id="GO:0046872">
    <property type="term" value="F:metal ion binding"/>
    <property type="evidence" value="ECO:0007669"/>
    <property type="project" value="UniProtKB-KW"/>
</dbReference>
<evidence type="ECO:0000313" key="8">
    <source>
        <dbReference type="EMBL" id="VFQ82066.1"/>
    </source>
</evidence>
<evidence type="ECO:0000256" key="5">
    <source>
        <dbReference type="ARBA" id="ARBA00022840"/>
    </source>
</evidence>
<dbReference type="GO" id="GO:0005524">
    <property type="term" value="F:ATP binding"/>
    <property type="evidence" value="ECO:0007669"/>
    <property type="project" value="UniProtKB-KW"/>
</dbReference>
<evidence type="ECO:0000313" key="9">
    <source>
        <dbReference type="Proteomes" id="UP000595140"/>
    </source>
</evidence>